<feature type="chain" id="PRO_5001799792" description="Peptidase M23 domain-containing protein" evidence="1">
    <location>
        <begin position="25"/>
        <end position="176"/>
    </location>
</feature>
<organism evidence="2 3">
    <name type="scientific">Hyalangium minutum</name>
    <dbReference type="NCBI Taxonomy" id="394096"/>
    <lineage>
        <taxon>Bacteria</taxon>
        <taxon>Pseudomonadati</taxon>
        <taxon>Myxococcota</taxon>
        <taxon>Myxococcia</taxon>
        <taxon>Myxococcales</taxon>
        <taxon>Cystobacterineae</taxon>
        <taxon>Archangiaceae</taxon>
        <taxon>Hyalangium</taxon>
    </lineage>
</organism>
<dbReference type="AlphaFoldDB" id="A0A085WMZ8"/>
<gene>
    <name evidence="2" type="ORF">DB31_6963</name>
</gene>
<dbReference type="EMBL" id="JMCB01000005">
    <property type="protein sequence ID" value="KFE69061.1"/>
    <property type="molecule type" value="Genomic_DNA"/>
</dbReference>
<dbReference type="Gene3D" id="2.70.70.10">
    <property type="entry name" value="Glucose Permease (Domain IIA)"/>
    <property type="match status" value="1"/>
</dbReference>
<sequence>MRKTMKTTMAVLASLAFIPAVAIASYRVGSPFPGDVTATTYYSSGTFHGAVDISSRNACGYWGVETGVVGSMSWNVTIRTTAVVCYGNGSGNQNEVKHTFANDYVIRQWHFLKEPTSVDKTCDRCQIGDEGGTGNVTGPHTHMQYDRYGTNNTSWYSSYTSKGEFLDRGETVGYIQ</sequence>
<evidence type="ECO:0000313" key="3">
    <source>
        <dbReference type="Proteomes" id="UP000028725"/>
    </source>
</evidence>
<evidence type="ECO:0000313" key="2">
    <source>
        <dbReference type="EMBL" id="KFE69061.1"/>
    </source>
</evidence>
<dbReference type="InterPro" id="IPR011055">
    <property type="entry name" value="Dup_hybrid_motif"/>
</dbReference>
<evidence type="ECO:0000256" key="1">
    <source>
        <dbReference type="SAM" id="SignalP"/>
    </source>
</evidence>
<dbReference type="OrthoDB" id="5507979at2"/>
<protein>
    <recommendedName>
        <fullName evidence="4">Peptidase M23 domain-containing protein</fullName>
    </recommendedName>
</protein>
<reference evidence="2 3" key="1">
    <citation type="submission" date="2014-04" db="EMBL/GenBank/DDBJ databases">
        <title>Genome assembly of Hyalangium minutum DSM 14724.</title>
        <authorList>
            <person name="Sharma G."/>
            <person name="Subramanian S."/>
        </authorList>
    </citation>
    <scope>NUCLEOTIDE SEQUENCE [LARGE SCALE GENOMIC DNA]</scope>
    <source>
        <strain evidence="2 3">DSM 14724</strain>
    </source>
</reference>
<keyword evidence="3" id="KW-1185">Reference proteome</keyword>
<feature type="signal peptide" evidence="1">
    <location>
        <begin position="1"/>
        <end position="24"/>
    </location>
</feature>
<dbReference type="STRING" id="394096.DB31_6963"/>
<comment type="caution">
    <text evidence="2">The sequence shown here is derived from an EMBL/GenBank/DDBJ whole genome shotgun (WGS) entry which is preliminary data.</text>
</comment>
<dbReference type="RefSeq" id="WP_044187771.1">
    <property type="nucleotide sequence ID" value="NZ_JMCB01000005.1"/>
</dbReference>
<keyword evidence="1" id="KW-0732">Signal</keyword>
<evidence type="ECO:0008006" key="4">
    <source>
        <dbReference type="Google" id="ProtNLM"/>
    </source>
</evidence>
<proteinExistence type="predicted"/>
<name>A0A085WMZ8_9BACT</name>
<dbReference type="Proteomes" id="UP000028725">
    <property type="component" value="Unassembled WGS sequence"/>
</dbReference>
<accession>A0A085WMZ8</accession>